<protein>
    <submittedName>
        <fullName evidence="1">Uncharacterized protein</fullName>
    </submittedName>
</protein>
<dbReference type="Ensembl" id="ENSCINT00000032780.1">
    <property type="protein sequence ID" value="ENSCINP00000031846.1"/>
    <property type="gene ID" value="ENSCING00000023465.1"/>
</dbReference>
<proteinExistence type="predicted"/>
<sequence length="68" mass="7567">MLSCACLPTYSAEPKYLVILVRCILPQDEIHGRLPTLVSSGHSIVSFPSTCYCEQLFCDPQFSNVLQC</sequence>
<reference evidence="1" key="4">
    <citation type="submission" date="2025-09" db="UniProtKB">
        <authorList>
            <consortium name="Ensembl"/>
        </authorList>
    </citation>
    <scope>IDENTIFICATION</scope>
</reference>
<organism evidence="1 2">
    <name type="scientific">Ciona intestinalis</name>
    <name type="common">Transparent sea squirt</name>
    <name type="synonym">Ascidia intestinalis</name>
    <dbReference type="NCBI Taxonomy" id="7719"/>
    <lineage>
        <taxon>Eukaryota</taxon>
        <taxon>Metazoa</taxon>
        <taxon>Chordata</taxon>
        <taxon>Tunicata</taxon>
        <taxon>Ascidiacea</taxon>
        <taxon>Phlebobranchia</taxon>
        <taxon>Cionidae</taxon>
        <taxon>Ciona</taxon>
    </lineage>
</organism>
<dbReference type="EMBL" id="EAAA01001816">
    <property type="status" value="NOT_ANNOTATED_CDS"/>
    <property type="molecule type" value="Genomic_DNA"/>
</dbReference>
<dbReference type="HOGENOM" id="CLU_2793223_0_0_1"/>
<reference evidence="1" key="3">
    <citation type="submission" date="2025-08" db="UniProtKB">
        <authorList>
            <consortium name="Ensembl"/>
        </authorList>
    </citation>
    <scope>IDENTIFICATION</scope>
</reference>
<dbReference type="EMBL" id="EAAA01001817">
    <property type="status" value="NOT_ANNOTATED_CDS"/>
    <property type="molecule type" value="Genomic_DNA"/>
</dbReference>
<dbReference type="AlphaFoldDB" id="H2XQB2"/>
<dbReference type="Proteomes" id="UP000008144">
    <property type="component" value="Chromosome 3"/>
</dbReference>
<accession>H2XQB2</accession>
<keyword evidence="2" id="KW-1185">Reference proteome</keyword>
<evidence type="ECO:0000313" key="2">
    <source>
        <dbReference type="Proteomes" id="UP000008144"/>
    </source>
</evidence>
<evidence type="ECO:0000313" key="1">
    <source>
        <dbReference type="Ensembl" id="ENSCINP00000031846.1"/>
    </source>
</evidence>
<reference evidence="1" key="2">
    <citation type="journal article" date="2008" name="Genome Biol.">
        <title>Improved genome assembly and evidence-based global gene model set for the chordate Ciona intestinalis: new insight into intron and operon populations.</title>
        <authorList>
            <person name="Satou Y."/>
            <person name="Mineta K."/>
            <person name="Ogasawara M."/>
            <person name="Sasakura Y."/>
            <person name="Shoguchi E."/>
            <person name="Ueno K."/>
            <person name="Yamada L."/>
            <person name="Matsumoto J."/>
            <person name="Wasserscheid J."/>
            <person name="Dewar K."/>
            <person name="Wiley G.B."/>
            <person name="Macmil S.L."/>
            <person name="Roe B.A."/>
            <person name="Zeller R.W."/>
            <person name="Hastings K.E."/>
            <person name="Lemaire P."/>
            <person name="Lindquist E."/>
            <person name="Endo T."/>
            <person name="Hotta K."/>
            <person name="Inaba K."/>
        </authorList>
    </citation>
    <scope>NUCLEOTIDE SEQUENCE [LARGE SCALE GENOMIC DNA]</scope>
    <source>
        <strain evidence="1">wild type</strain>
    </source>
</reference>
<reference evidence="2" key="1">
    <citation type="journal article" date="2002" name="Science">
        <title>The draft genome of Ciona intestinalis: insights into chordate and vertebrate origins.</title>
        <authorList>
            <person name="Dehal P."/>
            <person name="Satou Y."/>
            <person name="Campbell R.K."/>
            <person name="Chapman J."/>
            <person name="Degnan B."/>
            <person name="De Tomaso A."/>
            <person name="Davidson B."/>
            <person name="Di Gregorio A."/>
            <person name="Gelpke M."/>
            <person name="Goodstein D.M."/>
            <person name="Harafuji N."/>
            <person name="Hastings K.E."/>
            <person name="Ho I."/>
            <person name="Hotta K."/>
            <person name="Huang W."/>
            <person name="Kawashima T."/>
            <person name="Lemaire P."/>
            <person name="Martinez D."/>
            <person name="Meinertzhagen I.A."/>
            <person name="Necula S."/>
            <person name="Nonaka M."/>
            <person name="Putnam N."/>
            <person name="Rash S."/>
            <person name="Saiga H."/>
            <person name="Satake M."/>
            <person name="Terry A."/>
            <person name="Yamada L."/>
            <person name="Wang H.G."/>
            <person name="Awazu S."/>
            <person name="Azumi K."/>
            <person name="Boore J."/>
            <person name="Branno M."/>
            <person name="Chin-Bow S."/>
            <person name="DeSantis R."/>
            <person name="Doyle S."/>
            <person name="Francino P."/>
            <person name="Keys D.N."/>
            <person name="Haga S."/>
            <person name="Hayashi H."/>
            <person name="Hino K."/>
            <person name="Imai K.S."/>
            <person name="Inaba K."/>
            <person name="Kano S."/>
            <person name="Kobayashi K."/>
            <person name="Kobayashi M."/>
            <person name="Lee B.I."/>
            <person name="Makabe K.W."/>
            <person name="Manohar C."/>
            <person name="Matassi G."/>
            <person name="Medina M."/>
            <person name="Mochizuki Y."/>
            <person name="Mount S."/>
            <person name="Morishita T."/>
            <person name="Miura S."/>
            <person name="Nakayama A."/>
            <person name="Nishizaka S."/>
            <person name="Nomoto H."/>
            <person name="Ohta F."/>
            <person name="Oishi K."/>
            <person name="Rigoutsos I."/>
            <person name="Sano M."/>
            <person name="Sasaki A."/>
            <person name="Sasakura Y."/>
            <person name="Shoguchi E."/>
            <person name="Shin-i T."/>
            <person name="Spagnuolo A."/>
            <person name="Stainier D."/>
            <person name="Suzuki M.M."/>
            <person name="Tassy O."/>
            <person name="Takatori N."/>
            <person name="Tokuoka M."/>
            <person name="Yagi K."/>
            <person name="Yoshizaki F."/>
            <person name="Wada S."/>
            <person name="Zhang C."/>
            <person name="Hyatt P.D."/>
            <person name="Larimer F."/>
            <person name="Detter C."/>
            <person name="Doggett N."/>
            <person name="Glavina T."/>
            <person name="Hawkins T."/>
            <person name="Richardson P."/>
            <person name="Lucas S."/>
            <person name="Kohara Y."/>
            <person name="Levine M."/>
            <person name="Satoh N."/>
            <person name="Rokhsar D.S."/>
        </authorList>
    </citation>
    <scope>NUCLEOTIDE SEQUENCE [LARGE SCALE GENOMIC DNA]</scope>
</reference>
<name>H2XQB2_CIOIN</name>
<dbReference type="InParanoid" id="H2XQB2"/>